<keyword evidence="5" id="KW-0949">S-adenosyl-L-methionine</keyword>
<dbReference type="InterPro" id="IPR029063">
    <property type="entry name" value="SAM-dependent_MTases_sf"/>
</dbReference>
<proteinExistence type="predicted"/>
<dbReference type="GO" id="GO:0009236">
    <property type="term" value="P:cobalamin biosynthetic process"/>
    <property type="evidence" value="ECO:0007669"/>
    <property type="project" value="UniProtKB-KW"/>
</dbReference>
<evidence type="ECO:0000313" key="8">
    <source>
        <dbReference type="Proteomes" id="UP000597459"/>
    </source>
</evidence>
<dbReference type="Proteomes" id="UP000597459">
    <property type="component" value="Unassembled WGS sequence"/>
</dbReference>
<dbReference type="RefSeq" id="WP_166314465.1">
    <property type="nucleotide sequence ID" value="NZ_WOTH01000011.1"/>
</dbReference>
<keyword evidence="3" id="KW-0489">Methyltransferase</keyword>
<dbReference type="PANTHER" id="PTHR43182:SF1">
    <property type="entry name" value="COBALT-PRECORRIN-7 C(5)-METHYLTRANSFERASE"/>
    <property type="match status" value="1"/>
</dbReference>
<dbReference type="InterPro" id="IPR014777">
    <property type="entry name" value="4pyrrole_Mease_sub1"/>
</dbReference>
<feature type="domain" description="Tetrapyrrole methylase" evidence="6">
    <location>
        <begin position="6"/>
        <end position="191"/>
    </location>
</feature>
<evidence type="ECO:0000256" key="3">
    <source>
        <dbReference type="ARBA" id="ARBA00022603"/>
    </source>
</evidence>
<dbReference type="InterPro" id="IPR035996">
    <property type="entry name" value="4pyrrol_Methylase_sf"/>
</dbReference>
<name>A0A967EBS0_9PROT</name>
<organism evidence="7 8">
    <name type="scientific">Acetobacter estunensis</name>
    <dbReference type="NCBI Taxonomy" id="104097"/>
    <lineage>
        <taxon>Bacteria</taxon>
        <taxon>Pseudomonadati</taxon>
        <taxon>Pseudomonadota</taxon>
        <taxon>Alphaproteobacteria</taxon>
        <taxon>Acetobacterales</taxon>
        <taxon>Acetobacteraceae</taxon>
        <taxon>Acetobacter</taxon>
    </lineage>
</organism>
<dbReference type="InterPro" id="IPR000878">
    <property type="entry name" value="4pyrrol_Mease"/>
</dbReference>
<dbReference type="PANTHER" id="PTHR43182">
    <property type="entry name" value="COBALT-PRECORRIN-6B C(15)-METHYLTRANSFERASE (DECARBOXYLATING)"/>
    <property type="match status" value="1"/>
</dbReference>
<reference evidence="7" key="1">
    <citation type="submission" date="2019-11" db="EMBL/GenBank/DDBJ databases">
        <title>Description of new Acetobacter species.</title>
        <authorList>
            <person name="Cleenwerck I."/>
            <person name="Sombolestani A.S."/>
        </authorList>
    </citation>
    <scope>NUCLEOTIDE SEQUENCE</scope>
    <source>
        <strain evidence="7">LMG 1626</strain>
    </source>
</reference>
<dbReference type="EMBL" id="WOTH01000011">
    <property type="protein sequence ID" value="NHO53783.1"/>
    <property type="molecule type" value="Genomic_DNA"/>
</dbReference>
<dbReference type="NCBIfam" id="TIGR02469">
    <property type="entry name" value="CbiT"/>
    <property type="match status" value="1"/>
</dbReference>
<dbReference type="NCBIfam" id="TIGR02467">
    <property type="entry name" value="CbiE"/>
    <property type="match status" value="1"/>
</dbReference>
<keyword evidence="4" id="KW-0808">Transferase</keyword>
<evidence type="ECO:0000259" key="6">
    <source>
        <dbReference type="Pfam" id="PF00590"/>
    </source>
</evidence>
<evidence type="ECO:0000256" key="4">
    <source>
        <dbReference type="ARBA" id="ARBA00022679"/>
    </source>
</evidence>
<keyword evidence="8" id="KW-1185">Reference proteome</keyword>
<dbReference type="InterPro" id="IPR050714">
    <property type="entry name" value="Cobalamin_biosynth_MTase"/>
</dbReference>
<evidence type="ECO:0000256" key="5">
    <source>
        <dbReference type="ARBA" id="ARBA00022691"/>
    </source>
</evidence>
<dbReference type="SUPFAM" id="SSF53790">
    <property type="entry name" value="Tetrapyrrole methylase"/>
    <property type="match status" value="1"/>
</dbReference>
<gene>
    <name evidence="7" type="primary">cbiE</name>
    <name evidence="7" type="ORF">GOB87_07370</name>
</gene>
<dbReference type="InterPro" id="IPR014776">
    <property type="entry name" value="4pyrrole_Mease_sub2"/>
</dbReference>
<dbReference type="Gene3D" id="3.40.50.150">
    <property type="entry name" value="Vaccinia Virus protein VP39"/>
    <property type="match status" value="1"/>
</dbReference>
<sequence length="406" mass="42946">MMTPWLAVIGIGEDGVEGLSLQARRLVAQARYVMGGERHIGLARSLIAGEAHVWPHPFSRGVEQVLHWRGQSVVVLASGDPFCFGVGSVLSDRVAIGEMICVPVPSSVALACARLGWAEQDVRVLSLCGRPLSNLIPALQPGQKLLVLSADGATPGQLAAWLTERGFGESRLHVLQALGGPDETTCTCRAREGVPDAIAALNLVAVDLVAGRGACVIPRAPGLPDDWFESDGQLTKRDIRAVTLSALAPRVGEVLWDVGAGSGSVAIEWMLAHPANRAIAIESNSDRVARITRNAVSLGVPSLDIVQGRAPDALDGLAEPDAVFVGGGLTAPGLFERVWACLRPGGRIVANAVTLESEVVLIAQQERHGGTLSRISVERLDHVGRFRAMRPAMTVTQWCVVKETDG</sequence>
<dbReference type="CDD" id="cd02440">
    <property type="entry name" value="AdoMet_MTases"/>
    <property type="match status" value="1"/>
</dbReference>
<dbReference type="InterPro" id="IPR014008">
    <property type="entry name" value="Cbl_synth_MTase_CbiT"/>
</dbReference>
<keyword evidence="2" id="KW-0169">Cobalamin biosynthesis</keyword>
<dbReference type="PIRSF" id="PIRSF036428">
    <property type="entry name" value="CobL"/>
    <property type="match status" value="1"/>
</dbReference>
<dbReference type="Gene3D" id="3.30.950.10">
    <property type="entry name" value="Methyltransferase, Cobalt-precorrin-4 Transmethylase, Domain 2"/>
    <property type="match status" value="1"/>
</dbReference>
<evidence type="ECO:0000256" key="1">
    <source>
        <dbReference type="ARBA" id="ARBA00004953"/>
    </source>
</evidence>
<comment type="pathway">
    <text evidence="1">Cofactor biosynthesis; adenosylcobalamin biosynthesis.</text>
</comment>
<dbReference type="SUPFAM" id="SSF53335">
    <property type="entry name" value="S-adenosyl-L-methionine-dependent methyltransferases"/>
    <property type="match status" value="1"/>
</dbReference>
<evidence type="ECO:0000256" key="2">
    <source>
        <dbReference type="ARBA" id="ARBA00022573"/>
    </source>
</evidence>
<protein>
    <submittedName>
        <fullName evidence="7">Precorrin-6y C5,15-methyltransferase (Decarboxylating) subunit CbiE</fullName>
    </submittedName>
</protein>
<dbReference type="Gene3D" id="3.40.1010.10">
    <property type="entry name" value="Cobalt-precorrin-4 Transmethylase, Domain 1"/>
    <property type="match status" value="1"/>
</dbReference>
<dbReference type="GO" id="GO:0032259">
    <property type="term" value="P:methylation"/>
    <property type="evidence" value="ECO:0007669"/>
    <property type="project" value="UniProtKB-KW"/>
</dbReference>
<dbReference type="Pfam" id="PF00590">
    <property type="entry name" value="TP_methylase"/>
    <property type="match status" value="1"/>
</dbReference>
<dbReference type="CDD" id="cd11644">
    <property type="entry name" value="Precorrin-6Y-MT"/>
    <property type="match status" value="1"/>
</dbReference>
<comment type="caution">
    <text evidence="7">The sequence shown here is derived from an EMBL/GenBank/DDBJ whole genome shotgun (WGS) entry which is preliminary data.</text>
</comment>
<dbReference type="GO" id="GO:0008276">
    <property type="term" value="F:protein methyltransferase activity"/>
    <property type="evidence" value="ECO:0007669"/>
    <property type="project" value="InterPro"/>
</dbReference>
<accession>A0A967EBS0</accession>
<dbReference type="InterPro" id="IPR006365">
    <property type="entry name" value="Cbl_synth_CobL"/>
</dbReference>
<evidence type="ECO:0000313" key="7">
    <source>
        <dbReference type="EMBL" id="NHO53783.1"/>
    </source>
</evidence>
<dbReference type="AlphaFoldDB" id="A0A967EBS0"/>
<dbReference type="InterPro" id="IPR012818">
    <property type="entry name" value="CbiE"/>
</dbReference>